<gene>
    <name evidence="2" type="ORF">DM48_986</name>
    <name evidence="3" type="ORF">NYZ96_24935</name>
</gene>
<sequence>MTAPAHTRHADERGQALLPALLFLAVGCAALLLAFGSLQLTSAKIQLQNTADASAYAAALLQARDYNFSAYTNRAMIANQAAVAQMVGLKSFVDMLDEHVAENSLADQVASQISRNGVDEWIRKKREARALIHPVRERLDVDLPRMTRSLDTIISALSNAQRSYHEATLMGVPSLAGQVARANQPDTRLADGAFDDPQSQQELSAWRDHSVEFKPLERPTDRFAEAVTAASTLGGFTTRRWIKEEETVIGDGCWGAVSRKADLIGGTQLRPRREGWQAIDGTSTRVQTRHDCATTKVIQVWVEDEDDDDGGEAGEDGDGDAKGHWELREVREIEPSVDDTSEEGRGGAGNGRKSRYQSWYGYGGYVNYGYPSPSPGTVMPSMRAQYRAGSGVSMSVDGGLQPYRDLAGQGPDQIAPRITVRLVRDQGSTISDQRLLGEGRVGVSMSGPPLTALASGQAYFARPDEKGLRYVYGLLRYSGGWSRTDGRTEYPSLFNPYWEARLAPVPDAMRASASDASSRGESR</sequence>
<evidence type="ECO:0000256" key="1">
    <source>
        <dbReference type="SAM" id="MobiDB-lite"/>
    </source>
</evidence>
<dbReference type="Proteomes" id="UP001059745">
    <property type="component" value="Chromosome 2"/>
</dbReference>
<reference evidence="3" key="2">
    <citation type="submission" date="2022-09" db="EMBL/GenBank/DDBJ databases">
        <title>Genomic of Burkholderia gladioli.</title>
        <authorList>
            <person name="Wu H."/>
        </authorList>
    </citation>
    <scope>NUCLEOTIDE SEQUENCE</scope>
    <source>
        <strain evidence="3">ZN-S4</strain>
    </source>
</reference>
<feature type="region of interest" description="Disordered" evidence="1">
    <location>
        <begin position="302"/>
        <end position="353"/>
    </location>
</feature>
<dbReference type="KEGG" id="bgo:BM43_6781"/>
<evidence type="ECO:0000313" key="2">
    <source>
        <dbReference type="EMBL" id="KGC13360.1"/>
    </source>
</evidence>
<proteinExistence type="predicted"/>
<dbReference type="RefSeq" id="WP_042284187.1">
    <property type="nucleotide sequence ID" value="NZ_CADEPW010000001.1"/>
</dbReference>
<dbReference type="AlphaFoldDB" id="A0AAW3F0D7"/>
<protein>
    <recommendedName>
        <fullName evidence="5">Flp pilus-assembly TadG-like N-terminal domain-containing protein</fullName>
    </recommendedName>
</protein>
<feature type="compositionally biased region" description="Basic and acidic residues" evidence="1">
    <location>
        <begin position="319"/>
        <end position="334"/>
    </location>
</feature>
<name>A0AAW3F0D7_BURGA</name>
<reference evidence="2 4" key="1">
    <citation type="submission" date="2014-04" db="EMBL/GenBank/DDBJ databases">
        <authorList>
            <person name="Bishop-Lilly K.A."/>
            <person name="Broomall S.M."/>
            <person name="Chain P.S."/>
            <person name="Chertkov O."/>
            <person name="Coyne S.R."/>
            <person name="Daligault H.E."/>
            <person name="Davenport K.W."/>
            <person name="Erkkila T."/>
            <person name="Frey K.G."/>
            <person name="Gibbons H.S."/>
            <person name="Gu W."/>
            <person name="Jaissle J."/>
            <person name="Johnson S.L."/>
            <person name="Koroleva G.I."/>
            <person name="Ladner J.T."/>
            <person name="Lo C.-C."/>
            <person name="Minogue T.D."/>
            <person name="Munk C."/>
            <person name="Palacios G.F."/>
            <person name="Redden C.L."/>
            <person name="Rosenzweig C.N."/>
            <person name="Scholz M.B."/>
            <person name="Teshima H."/>
            <person name="Xu Y."/>
        </authorList>
    </citation>
    <scope>NUCLEOTIDE SEQUENCE [LARGE SCALE GENOMIC DNA]</scope>
    <source>
        <strain evidence="2">Gladioli</strain>
        <strain evidence="4">gladioli</strain>
    </source>
</reference>
<feature type="compositionally biased region" description="Acidic residues" evidence="1">
    <location>
        <begin position="302"/>
        <end position="318"/>
    </location>
</feature>
<accession>A0AAW3F0D7</accession>
<organism evidence="2 4">
    <name type="scientific">Burkholderia gladioli</name>
    <name type="common">Pseudomonas marginata</name>
    <name type="synonym">Phytomonas marginata</name>
    <dbReference type="NCBI Taxonomy" id="28095"/>
    <lineage>
        <taxon>Bacteria</taxon>
        <taxon>Pseudomonadati</taxon>
        <taxon>Pseudomonadota</taxon>
        <taxon>Betaproteobacteria</taxon>
        <taxon>Burkholderiales</taxon>
        <taxon>Burkholderiaceae</taxon>
        <taxon>Burkholderia</taxon>
    </lineage>
</organism>
<evidence type="ECO:0008006" key="5">
    <source>
        <dbReference type="Google" id="ProtNLM"/>
    </source>
</evidence>
<dbReference type="EMBL" id="JPGG01000016">
    <property type="protein sequence ID" value="KGC13360.1"/>
    <property type="molecule type" value="Genomic_DNA"/>
</dbReference>
<dbReference type="EMBL" id="CP104215">
    <property type="protein sequence ID" value="UWX74759.1"/>
    <property type="molecule type" value="Genomic_DNA"/>
</dbReference>
<dbReference type="Proteomes" id="UP000029590">
    <property type="component" value="Unassembled WGS sequence"/>
</dbReference>
<evidence type="ECO:0000313" key="4">
    <source>
        <dbReference type="Proteomes" id="UP000029590"/>
    </source>
</evidence>
<evidence type="ECO:0000313" key="3">
    <source>
        <dbReference type="EMBL" id="UWX74759.1"/>
    </source>
</evidence>